<evidence type="ECO:0000313" key="3">
    <source>
        <dbReference type="Proteomes" id="UP000701801"/>
    </source>
</evidence>
<reference evidence="2" key="1">
    <citation type="submission" date="2021-07" db="EMBL/GenBank/DDBJ databases">
        <authorList>
            <person name="Durling M."/>
        </authorList>
    </citation>
    <scope>NUCLEOTIDE SEQUENCE</scope>
</reference>
<evidence type="ECO:0000313" key="2">
    <source>
        <dbReference type="EMBL" id="CAG8978503.1"/>
    </source>
</evidence>
<gene>
    <name evidence="2" type="ORF">HYALB_00005078</name>
</gene>
<dbReference type="Proteomes" id="UP000701801">
    <property type="component" value="Unassembled WGS sequence"/>
</dbReference>
<protein>
    <submittedName>
        <fullName evidence="2">Uncharacterized protein</fullName>
    </submittedName>
</protein>
<evidence type="ECO:0000256" key="1">
    <source>
        <dbReference type="SAM" id="MobiDB-lite"/>
    </source>
</evidence>
<comment type="caution">
    <text evidence="2">The sequence shown here is derived from an EMBL/GenBank/DDBJ whole genome shotgun (WGS) entry which is preliminary data.</text>
</comment>
<dbReference type="EMBL" id="CAJVRM010000262">
    <property type="protein sequence ID" value="CAG8978503.1"/>
    <property type="molecule type" value="Genomic_DNA"/>
</dbReference>
<dbReference type="AlphaFoldDB" id="A0A9N9LQ60"/>
<feature type="region of interest" description="Disordered" evidence="1">
    <location>
        <begin position="141"/>
        <end position="188"/>
    </location>
</feature>
<dbReference type="OrthoDB" id="10521452at2759"/>
<organism evidence="2 3">
    <name type="scientific">Hymenoscyphus albidus</name>
    <dbReference type="NCBI Taxonomy" id="595503"/>
    <lineage>
        <taxon>Eukaryota</taxon>
        <taxon>Fungi</taxon>
        <taxon>Dikarya</taxon>
        <taxon>Ascomycota</taxon>
        <taxon>Pezizomycotina</taxon>
        <taxon>Leotiomycetes</taxon>
        <taxon>Helotiales</taxon>
        <taxon>Helotiaceae</taxon>
        <taxon>Hymenoscyphus</taxon>
    </lineage>
</organism>
<proteinExistence type="predicted"/>
<name>A0A9N9LQ60_9HELO</name>
<feature type="compositionally biased region" description="Low complexity" evidence="1">
    <location>
        <begin position="141"/>
        <end position="152"/>
    </location>
</feature>
<feature type="compositionally biased region" description="Polar residues" evidence="1">
    <location>
        <begin position="179"/>
        <end position="188"/>
    </location>
</feature>
<sequence length="361" mass="39547">MASQKRPSNLFTGTLPYYVKGAARGVTCIQCTKSALRGPLAPACHDTAGRSARCHRCCTNHLSCFPHSDEAIPLVRKLRSELHRKGEADSDVIKFREVLTTLLKADAELKAAAVTETETQLAKARTAARIAGESLVKATLTKPPTTTLGPKKNSNASSPIKSSKLSEVSRERRAPTPQGPRNKNQARVPQINAQITNHTLAAINKIVGWETEASRDTEMIVHQSAMRENIELVPLVKNIVLEIDTEVYIAILAIVDAIEADRDVAIVARSIVDLPTKKAIKKAATDHQKKIEAKLAPDVETITDHHKVEEAEVNHHVEIPDTSERKTLIVENELTKKRQETLMIQTLSMLPSSSVIIASES</sequence>
<feature type="compositionally biased region" description="Polar residues" evidence="1">
    <location>
        <begin position="153"/>
        <end position="166"/>
    </location>
</feature>
<accession>A0A9N9LQ60</accession>
<keyword evidence="3" id="KW-1185">Reference proteome</keyword>